<feature type="region of interest" description="Disordered" evidence="1">
    <location>
        <begin position="1"/>
        <end position="44"/>
    </location>
</feature>
<comment type="caution">
    <text evidence="2">The sequence shown here is derived from an EMBL/GenBank/DDBJ whole genome shotgun (WGS) entry which is preliminary data.</text>
</comment>
<dbReference type="OrthoDB" id="2157866at2759"/>
<evidence type="ECO:0000313" key="3">
    <source>
        <dbReference type="Proteomes" id="UP000765509"/>
    </source>
</evidence>
<sequence length="144" mass="16431">MDKGDPSHYPSYRRTADPDRPYSDSFRITGSRQNQLSSGFKPFRNQHISAQESPFFTIPGIFQEQARIQGQKQDHLQAEEELVRPNDPKDVGFGEISAQEPEVVVYNFRLSSPINRNITPTQMDHNVVTPESNLNSDALWLQIS</sequence>
<feature type="compositionally biased region" description="Polar residues" evidence="1">
    <location>
        <begin position="26"/>
        <end position="38"/>
    </location>
</feature>
<reference evidence="2" key="1">
    <citation type="submission" date="2021-03" db="EMBL/GenBank/DDBJ databases">
        <title>Draft genome sequence of rust myrtle Austropuccinia psidii MF-1, a brazilian biotype.</title>
        <authorList>
            <person name="Quecine M.C."/>
            <person name="Pachon D.M.R."/>
            <person name="Bonatelli M.L."/>
            <person name="Correr F.H."/>
            <person name="Franceschini L.M."/>
            <person name="Leite T.F."/>
            <person name="Margarido G.R.A."/>
            <person name="Almeida C.A."/>
            <person name="Ferrarezi J.A."/>
            <person name="Labate C.A."/>
        </authorList>
    </citation>
    <scope>NUCLEOTIDE SEQUENCE</scope>
    <source>
        <strain evidence="2">MF-1</strain>
    </source>
</reference>
<dbReference type="EMBL" id="AVOT02066584">
    <property type="protein sequence ID" value="MBW0558373.1"/>
    <property type="molecule type" value="Genomic_DNA"/>
</dbReference>
<gene>
    <name evidence="2" type="ORF">O181_098088</name>
</gene>
<dbReference type="Proteomes" id="UP000765509">
    <property type="component" value="Unassembled WGS sequence"/>
</dbReference>
<proteinExistence type="predicted"/>
<evidence type="ECO:0000256" key="1">
    <source>
        <dbReference type="SAM" id="MobiDB-lite"/>
    </source>
</evidence>
<protein>
    <submittedName>
        <fullName evidence="2">Uncharacterized protein</fullName>
    </submittedName>
</protein>
<dbReference type="AlphaFoldDB" id="A0A9Q3JA54"/>
<name>A0A9Q3JA54_9BASI</name>
<organism evidence="2 3">
    <name type="scientific">Austropuccinia psidii MF-1</name>
    <dbReference type="NCBI Taxonomy" id="1389203"/>
    <lineage>
        <taxon>Eukaryota</taxon>
        <taxon>Fungi</taxon>
        <taxon>Dikarya</taxon>
        <taxon>Basidiomycota</taxon>
        <taxon>Pucciniomycotina</taxon>
        <taxon>Pucciniomycetes</taxon>
        <taxon>Pucciniales</taxon>
        <taxon>Sphaerophragmiaceae</taxon>
        <taxon>Austropuccinia</taxon>
    </lineage>
</organism>
<accession>A0A9Q3JA54</accession>
<keyword evidence="3" id="KW-1185">Reference proteome</keyword>
<evidence type="ECO:0000313" key="2">
    <source>
        <dbReference type="EMBL" id="MBW0558373.1"/>
    </source>
</evidence>